<sequence length="463" mass="52675">MNVANGFTCPKDNIVGYYADTSTKCEDYHLCIHSHVVSSHKCDSGTAFDSQSERCIDAACVKCIDTKALRTKRSANSDVIVHSISKDAVKEGLSELLDVFISTLKTTVKDVSPTIYEQLEEDYFELFDSIKNDLAPIYEMKVLPKVEEFQAYMQALSGMIFEKAYKSWEASNSTHINLASFEDILSDVSNDVSPFLELGKYLPSRMGQSTRAKRSIDQDNMLLDLSSGMGLSTRAKRSIDEDNMLPDFILEYFRPIVKSLFSNTINLIVGGEDSLMSKLFVPTIFEVLENPETRFDLRRIFWSAKSAYAPVVYELIKRQTHTTPRGTVIRIPNAVVQKAMHQFSSETEPLIRKVLIKHLPPFLRRTAKFDKLMFKTFDAIEKHASDDISQLKSNIFSFIVKYINVLEGSGSNYWNLYTYTEMISDLKPIKINIINIIFNYMSKSPDTLMHFLFSADSMLTSFL</sequence>
<dbReference type="InterPro" id="IPR036508">
    <property type="entry name" value="Chitin-bd_dom_sf"/>
</dbReference>
<reference evidence="2" key="1">
    <citation type="submission" date="2020-07" db="EMBL/GenBank/DDBJ databases">
        <title>Multicomponent nature underlies the extraordinary mechanical properties of spider dragline silk.</title>
        <authorList>
            <person name="Kono N."/>
            <person name="Nakamura H."/>
            <person name="Mori M."/>
            <person name="Yoshida Y."/>
            <person name="Ohtoshi R."/>
            <person name="Malay A.D."/>
            <person name="Moran D.A.P."/>
            <person name="Tomita M."/>
            <person name="Numata K."/>
            <person name="Arakawa K."/>
        </authorList>
    </citation>
    <scope>NUCLEOTIDE SEQUENCE</scope>
</reference>
<accession>A0A8X6HTE4</accession>
<keyword evidence="3" id="KW-1185">Reference proteome</keyword>
<comment type="caution">
    <text evidence="2">The sequence shown here is derived from an EMBL/GenBank/DDBJ whole genome shotgun (WGS) entry which is preliminary data.</text>
</comment>
<dbReference type="GO" id="GO:0005576">
    <property type="term" value="C:extracellular region"/>
    <property type="evidence" value="ECO:0007669"/>
    <property type="project" value="InterPro"/>
</dbReference>
<proteinExistence type="predicted"/>
<name>A0A8X6HTE4_TRICU</name>
<evidence type="ECO:0000259" key="1">
    <source>
        <dbReference type="PROSITE" id="PS50940"/>
    </source>
</evidence>
<dbReference type="PROSITE" id="PS50940">
    <property type="entry name" value="CHIT_BIND_II"/>
    <property type="match status" value="1"/>
</dbReference>
<dbReference type="OrthoDB" id="6429440at2759"/>
<organism evidence="2 3">
    <name type="scientific">Trichonephila clavata</name>
    <name type="common">Joro spider</name>
    <name type="synonym">Nephila clavata</name>
    <dbReference type="NCBI Taxonomy" id="2740835"/>
    <lineage>
        <taxon>Eukaryota</taxon>
        <taxon>Metazoa</taxon>
        <taxon>Ecdysozoa</taxon>
        <taxon>Arthropoda</taxon>
        <taxon>Chelicerata</taxon>
        <taxon>Arachnida</taxon>
        <taxon>Araneae</taxon>
        <taxon>Araneomorphae</taxon>
        <taxon>Entelegynae</taxon>
        <taxon>Araneoidea</taxon>
        <taxon>Nephilidae</taxon>
        <taxon>Trichonephila</taxon>
    </lineage>
</organism>
<dbReference type="AlphaFoldDB" id="A0A8X6HTE4"/>
<dbReference type="InterPro" id="IPR002557">
    <property type="entry name" value="Chitin-bd_dom"/>
</dbReference>
<dbReference type="SUPFAM" id="SSF57625">
    <property type="entry name" value="Invertebrate chitin-binding proteins"/>
    <property type="match status" value="1"/>
</dbReference>
<evidence type="ECO:0000313" key="2">
    <source>
        <dbReference type="EMBL" id="GFR29533.1"/>
    </source>
</evidence>
<protein>
    <submittedName>
        <fullName evidence="2">Chitin-binding type-2 domain-containing protein</fullName>
    </submittedName>
</protein>
<dbReference type="Proteomes" id="UP000887116">
    <property type="component" value="Unassembled WGS sequence"/>
</dbReference>
<dbReference type="Pfam" id="PF01607">
    <property type="entry name" value="CBM_14"/>
    <property type="match status" value="1"/>
</dbReference>
<dbReference type="EMBL" id="BMAO01019276">
    <property type="protein sequence ID" value="GFR29533.1"/>
    <property type="molecule type" value="Genomic_DNA"/>
</dbReference>
<feature type="domain" description="Chitin-binding type-2" evidence="1">
    <location>
        <begin position="6"/>
        <end position="65"/>
    </location>
</feature>
<gene>
    <name evidence="2" type="primary">AVEN_210150_1</name>
    <name evidence="2" type="ORF">TNCT_105621</name>
</gene>
<dbReference type="GO" id="GO:0008061">
    <property type="term" value="F:chitin binding"/>
    <property type="evidence" value="ECO:0007669"/>
    <property type="project" value="InterPro"/>
</dbReference>
<evidence type="ECO:0000313" key="3">
    <source>
        <dbReference type="Proteomes" id="UP000887116"/>
    </source>
</evidence>